<keyword evidence="6" id="KW-0378">Hydrolase</keyword>
<dbReference type="Proteomes" id="UP000068447">
    <property type="component" value="Chromosome"/>
</dbReference>
<evidence type="ECO:0000256" key="6">
    <source>
        <dbReference type="ARBA" id="ARBA00022801"/>
    </source>
</evidence>
<keyword evidence="5" id="KW-0479">Metal-binding</keyword>
<dbReference type="Gene3D" id="3.40.50.1000">
    <property type="entry name" value="HAD superfamily/HAD-like"/>
    <property type="match status" value="1"/>
</dbReference>
<dbReference type="PANTHER" id="PTHR43344">
    <property type="entry name" value="PHOSPHOSERINE PHOSPHATASE"/>
    <property type="match status" value="1"/>
</dbReference>
<evidence type="ECO:0000256" key="4">
    <source>
        <dbReference type="ARBA" id="ARBA00022605"/>
    </source>
</evidence>
<dbReference type="SFLD" id="SFLDG01129">
    <property type="entry name" value="C1.5:_HAD__Beta-PGM__Phosphata"/>
    <property type="match status" value="1"/>
</dbReference>
<dbReference type="GO" id="GO:0000287">
    <property type="term" value="F:magnesium ion binding"/>
    <property type="evidence" value="ECO:0007669"/>
    <property type="project" value="TreeGrafter"/>
</dbReference>
<evidence type="ECO:0000313" key="11">
    <source>
        <dbReference type="EMBL" id="ALS97173.1"/>
    </source>
</evidence>
<keyword evidence="8" id="KW-0718">Serine biosynthesis</keyword>
<comment type="catalytic activity">
    <reaction evidence="10">
        <text>O-phospho-D-serine + H2O = D-serine + phosphate</text>
        <dbReference type="Rhea" id="RHEA:24873"/>
        <dbReference type="ChEBI" id="CHEBI:15377"/>
        <dbReference type="ChEBI" id="CHEBI:35247"/>
        <dbReference type="ChEBI" id="CHEBI:43474"/>
        <dbReference type="ChEBI" id="CHEBI:58680"/>
        <dbReference type="EC" id="3.1.3.3"/>
    </reaction>
</comment>
<evidence type="ECO:0000256" key="3">
    <source>
        <dbReference type="ARBA" id="ARBA00012640"/>
    </source>
</evidence>
<evidence type="ECO:0000256" key="8">
    <source>
        <dbReference type="ARBA" id="ARBA00023299"/>
    </source>
</evidence>
<dbReference type="EC" id="3.1.3.3" evidence="3"/>
<dbReference type="OrthoDB" id="6398227at2"/>
<evidence type="ECO:0000256" key="1">
    <source>
        <dbReference type="ARBA" id="ARBA00001946"/>
    </source>
</evidence>
<organism evidence="11 12">
    <name type="scientific">Lacimicrobium alkaliphilum</name>
    <dbReference type="NCBI Taxonomy" id="1526571"/>
    <lineage>
        <taxon>Bacteria</taxon>
        <taxon>Pseudomonadati</taxon>
        <taxon>Pseudomonadota</taxon>
        <taxon>Gammaproteobacteria</taxon>
        <taxon>Alteromonadales</taxon>
        <taxon>Alteromonadaceae</taxon>
        <taxon>Lacimicrobium</taxon>
    </lineage>
</organism>
<sequence length="239" mass="27369">MNNKFPAIWFFDMEGTLLKKEYSLDNGKVAPSAWTVLARKLGEQCYLEEEKTKDRWLNGEYRGYLDWMADTVEIHKKYGLRKELVDQVVEDAKLYNGAEELFKWLRENKAITVLITGGFKALADKVQRKLKINHAFSGCEYFYDENNLVEFANLLPSDNQGKASFMRQVIEEHGVSSKDCIFIGDGMNDIYLAKEVGFSIAFNAQNELSDIASASINQGQNKENLLEIKELISSYFIIT</sequence>
<dbReference type="EMBL" id="CP013650">
    <property type="protein sequence ID" value="ALS97173.1"/>
    <property type="molecule type" value="Genomic_DNA"/>
</dbReference>
<proteinExistence type="predicted"/>
<dbReference type="Pfam" id="PF00702">
    <property type="entry name" value="Hydrolase"/>
    <property type="match status" value="1"/>
</dbReference>
<evidence type="ECO:0000256" key="5">
    <source>
        <dbReference type="ARBA" id="ARBA00022723"/>
    </source>
</evidence>
<dbReference type="InterPro" id="IPR036412">
    <property type="entry name" value="HAD-like_sf"/>
</dbReference>
<protein>
    <recommendedName>
        <fullName evidence="3">phosphoserine phosphatase</fullName>
        <ecNumber evidence="3">3.1.3.3</ecNumber>
    </recommendedName>
</protein>
<evidence type="ECO:0000256" key="7">
    <source>
        <dbReference type="ARBA" id="ARBA00022842"/>
    </source>
</evidence>
<dbReference type="KEGG" id="lal:AT746_02010"/>
<dbReference type="GO" id="GO:0006564">
    <property type="term" value="P:L-serine biosynthetic process"/>
    <property type="evidence" value="ECO:0007669"/>
    <property type="project" value="UniProtKB-KW"/>
</dbReference>
<accession>A0A0U3B680</accession>
<dbReference type="PANTHER" id="PTHR43344:SF2">
    <property type="entry name" value="PHOSPHOSERINE PHOSPHATASE"/>
    <property type="match status" value="1"/>
</dbReference>
<keyword evidence="12" id="KW-1185">Reference proteome</keyword>
<dbReference type="SUPFAM" id="SSF56784">
    <property type="entry name" value="HAD-like"/>
    <property type="match status" value="1"/>
</dbReference>
<dbReference type="SFLD" id="SFLDS00003">
    <property type="entry name" value="Haloacid_Dehalogenase"/>
    <property type="match status" value="1"/>
</dbReference>
<evidence type="ECO:0000256" key="9">
    <source>
        <dbReference type="ARBA" id="ARBA00048138"/>
    </source>
</evidence>
<dbReference type="InterPro" id="IPR050582">
    <property type="entry name" value="HAD-like_SerB"/>
</dbReference>
<reference evidence="11 12" key="1">
    <citation type="submission" date="2015-12" db="EMBL/GenBank/DDBJ databases">
        <title>Complete genome of Lacimicrobium alkaliphilum KCTC 32984.</title>
        <authorList>
            <person name="Kim S.-G."/>
            <person name="Lee Y.-J."/>
        </authorList>
    </citation>
    <scope>NUCLEOTIDE SEQUENCE [LARGE SCALE GENOMIC DNA]</scope>
    <source>
        <strain evidence="11 12">YelD216</strain>
    </source>
</reference>
<name>A0A0U3B680_9ALTE</name>
<evidence type="ECO:0000256" key="2">
    <source>
        <dbReference type="ARBA" id="ARBA00005135"/>
    </source>
</evidence>
<comment type="pathway">
    <text evidence="2">Amino-acid biosynthesis; L-serine biosynthesis; L-serine from 3-phospho-D-glycerate: step 3/3.</text>
</comment>
<comment type="cofactor">
    <cofactor evidence="1">
        <name>Mg(2+)</name>
        <dbReference type="ChEBI" id="CHEBI:18420"/>
    </cofactor>
</comment>
<dbReference type="InterPro" id="IPR023214">
    <property type="entry name" value="HAD_sf"/>
</dbReference>
<comment type="catalytic activity">
    <reaction evidence="9">
        <text>O-phospho-L-serine + H2O = L-serine + phosphate</text>
        <dbReference type="Rhea" id="RHEA:21208"/>
        <dbReference type="ChEBI" id="CHEBI:15377"/>
        <dbReference type="ChEBI" id="CHEBI:33384"/>
        <dbReference type="ChEBI" id="CHEBI:43474"/>
        <dbReference type="ChEBI" id="CHEBI:57524"/>
        <dbReference type="EC" id="3.1.3.3"/>
    </reaction>
</comment>
<dbReference type="RefSeq" id="WP_062475741.1">
    <property type="nucleotide sequence ID" value="NZ_CP013650.1"/>
</dbReference>
<evidence type="ECO:0000256" key="10">
    <source>
        <dbReference type="ARBA" id="ARBA00048523"/>
    </source>
</evidence>
<dbReference type="AlphaFoldDB" id="A0A0U3B680"/>
<gene>
    <name evidence="11" type="ORF">AT746_02010</name>
</gene>
<keyword evidence="4" id="KW-0028">Amino-acid biosynthesis</keyword>
<dbReference type="NCBIfam" id="TIGR01488">
    <property type="entry name" value="HAD-SF-IB"/>
    <property type="match status" value="1"/>
</dbReference>
<evidence type="ECO:0000313" key="12">
    <source>
        <dbReference type="Proteomes" id="UP000068447"/>
    </source>
</evidence>
<keyword evidence="7" id="KW-0460">Magnesium</keyword>
<dbReference type="STRING" id="1526571.AT746_02010"/>
<dbReference type="GO" id="GO:0005737">
    <property type="term" value="C:cytoplasm"/>
    <property type="evidence" value="ECO:0007669"/>
    <property type="project" value="TreeGrafter"/>
</dbReference>
<dbReference type="GO" id="GO:0036424">
    <property type="term" value="F:L-phosphoserine phosphatase activity"/>
    <property type="evidence" value="ECO:0007669"/>
    <property type="project" value="TreeGrafter"/>
</dbReference>